<evidence type="ECO:0000313" key="9">
    <source>
        <dbReference type="Proteomes" id="UP000092993"/>
    </source>
</evidence>
<proteinExistence type="predicted"/>
<evidence type="ECO:0000313" key="8">
    <source>
        <dbReference type="EMBL" id="OBZ74424.1"/>
    </source>
</evidence>
<dbReference type="Gene3D" id="2.130.10.10">
    <property type="entry name" value="YVTN repeat-like/Quinoprotein amine dehydrogenase"/>
    <property type="match status" value="1"/>
</dbReference>
<feature type="repeat" description="WD" evidence="6">
    <location>
        <begin position="283"/>
        <end position="324"/>
    </location>
</feature>
<evidence type="ECO:0000256" key="1">
    <source>
        <dbReference type="ARBA" id="ARBA00022574"/>
    </source>
</evidence>
<evidence type="ECO:0000256" key="4">
    <source>
        <dbReference type="ARBA" id="ARBA00022776"/>
    </source>
</evidence>
<evidence type="ECO:0000256" key="2">
    <source>
        <dbReference type="ARBA" id="ARBA00022618"/>
    </source>
</evidence>
<dbReference type="Proteomes" id="UP000092993">
    <property type="component" value="Unassembled WGS sequence"/>
</dbReference>
<dbReference type="OrthoDB" id="10263272at2759"/>
<protein>
    <submittedName>
        <fullName evidence="8">Cell division cycle protein 20</fullName>
    </submittedName>
</protein>
<keyword evidence="4" id="KW-0498">Mitosis</keyword>
<dbReference type="InterPro" id="IPR015943">
    <property type="entry name" value="WD40/YVTN_repeat-like_dom_sf"/>
</dbReference>
<keyword evidence="1 6" id="KW-0853">WD repeat</keyword>
<dbReference type="GO" id="GO:0031145">
    <property type="term" value="P:anaphase-promoting complex-dependent catabolic process"/>
    <property type="evidence" value="ECO:0007669"/>
    <property type="project" value="TreeGrafter"/>
</dbReference>
<dbReference type="InterPro" id="IPR033010">
    <property type="entry name" value="Cdc20/Fizzy"/>
</dbReference>
<dbReference type="Pfam" id="PF00400">
    <property type="entry name" value="WD40"/>
    <property type="match status" value="1"/>
</dbReference>
<keyword evidence="2 8" id="KW-0132">Cell division</keyword>
<evidence type="ECO:0000256" key="5">
    <source>
        <dbReference type="ARBA" id="ARBA00023306"/>
    </source>
</evidence>
<evidence type="ECO:0000256" key="6">
    <source>
        <dbReference type="PROSITE-ProRule" id="PRU00221"/>
    </source>
</evidence>
<gene>
    <name evidence="8" type="primary">Cdc20_0</name>
    <name evidence="8" type="ORF">A0H81_05532</name>
</gene>
<reference evidence="8 9" key="1">
    <citation type="submission" date="2016-03" db="EMBL/GenBank/DDBJ databases">
        <title>Whole genome sequencing of Grifola frondosa 9006-11.</title>
        <authorList>
            <person name="Min B."/>
            <person name="Park H."/>
            <person name="Kim J.-G."/>
            <person name="Cho H."/>
            <person name="Oh Y.-L."/>
            <person name="Kong W.-S."/>
            <person name="Choi I.-G."/>
        </authorList>
    </citation>
    <scope>NUCLEOTIDE SEQUENCE [LARGE SCALE GENOMIC DNA]</scope>
    <source>
        <strain evidence="8 9">9006-11</strain>
    </source>
</reference>
<dbReference type="PANTHER" id="PTHR19918">
    <property type="entry name" value="CELL DIVISION CYCLE 20 CDC20 FIZZY -RELATED"/>
    <property type="match status" value="1"/>
</dbReference>
<evidence type="ECO:0000256" key="7">
    <source>
        <dbReference type="SAM" id="MobiDB-lite"/>
    </source>
</evidence>
<dbReference type="GO" id="GO:1905786">
    <property type="term" value="P:positive regulation of anaphase-promoting complex-dependent catabolic process"/>
    <property type="evidence" value="ECO:0007669"/>
    <property type="project" value="TreeGrafter"/>
</dbReference>
<keyword evidence="9" id="KW-1185">Reference proteome</keyword>
<organism evidence="8 9">
    <name type="scientific">Grifola frondosa</name>
    <name type="common">Maitake</name>
    <name type="synonym">Polyporus frondosus</name>
    <dbReference type="NCBI Taxonomy" id="5627"/>
    <lineage>
        <taxon>Eukaryota</taxon>
        <taxon>Fungi</taxon>
        <taxon>Dikarya</taxon>
        <taxon>Basidiomycota</taxon>
        <taxon>Agaricomycotina</taxon>
        <taxon>Agaricomycetes</taxon>
        <taxon>Polyporales</taxon>
        <taxon>Grifolaceae</taxon>
        <taxon>Grifola</taxon>
    </lineage>
</organism>
<dbReference type="OMA" id="LKVWDVW"/>
<feature type="region of interest" description="Disordered" evidence="7">
    <location>
        <begin position="1"/>
        <end position="25"/>
    </location>
</feature>
<keyword evidence="5" id="KW-0131">Cell cycle</keyword>
<dbReference type="AlphaFoldDB" id="A0A1C7MHC1"/>
<dbReference type="SMART" id="SM00320">
    <property type="entry name" value="WD40"/>
    <property type="match status" value="5"/>
</dbReference>
<dbReference type="GO" id="GO:1990757">
    <property type="term" value="F:ubiquitin ligase activator activity"/>
    <property type="evidence" value="ECO:0007669"/>
    <property type="project" value="TreeGrafter"/>
</dbReference>
<dbReference type="GO" id="GO:0051301">
    <property type="term" value="P:cell division"/>
    <property type="evidence" value="ECO:0007669"/>
    <property type="project" value="UniProtKB-KW"/>
</dbReference>
<evidence type="ECO:0000256" key="3">
    <source>
        <dbReference type="ARBA" id="ARBA00022737"/>
    </source>
</evidence>
<dbReference type="PROSITE" id="PS50294">
    <property type="entry name" value="WD_REPEATS_REGION"/>
    <property type="match status" value="1"/>
</dbReference>
<accession>A0A1C7MHC1</accession>
<dbReference type="EMBL" id="LUGG01000005">
    <property type="protein sequence ID" value="OBZ74424.1"/>
    <property type="molecule type" value="Genomic_DNA"/>
</dbReference>
<dbReference type="GO" id="GO:0010997">
    <property type="term" value="F:anaphase-promoting complex binding"/>
    <property type="evidence" value="ECO:0007669"/>
    <property type="project" value="InterPro"/>
</dbReference>
<dbReference type="STRING" id="5627.A0A1C7MHC1"/>
<dbReference type="GO" id="GO:0005680">
    <property type="term" value="C:anaphase-promoting complex"/>
    <property type="evidence" value="ECO:0007669"/>
    <property type="project" value="TreeGrafter"/>
</dbReference>
<name>A0A1C7MHC1_GRIFR</name>
<keyword evidence="3" id="KW-0677">Repeat</keyword>
<dbReference type="PROSITE" id="PS50082">
    <property type="entry name" value="WD_REPEATS_2"/>
    <property type="match status" value="1"/>
</dbReference>
<dbReference type="InterPro" id="IPR001680">
    <property type="entry name" value="WD40_rpt"/>
</dbReference>
<dbReference type="SUPFAM" id="SSF50978">
    <property type="entry name" value="WD40 repeat-like"/>
    <property type="match status" value="1"/>
</dbReference>
<dbReference type="PANTHER" id="PTHR19918:SF8">
    <property type="entry name" value="FI02843P"/>
    <property type="match status" value="1"/>
</dbReference>
<sequence>MSFRFPNLPGRQTRKRVSSIIEDETEHKRRRRSSIYSEVDDFDLPGSSSLAEGSVQHEVSLLLEGPQLRRRPRLLSASSSFSSLYSSPPLLSKPPSEADVALQDGLALIRSASASSLQELRRAGPAKVTFPETSAHHHMRPGKQTIDFSVPDADAAAGVWPVSWSVHNLVVFTRGNRVHYKNLVASEDVGQLCKVSANHGNVRLLRCGGREYPNVVALCTAKGHIQLWDVSTKKMTTSWTVKDATAMQWNGAVLTVGGERGSIRHFDTRIKETAKMKEQTKKVTRHQARISSIAWNGDGKLMASGDASGLVLVWDARQNTPLDVGEMVQRRRKMQHVGVVHALAWCPWQTKILASGDSAPDGSGTIRLWNVQECAASRLSNHPDRLELDAQVTSLHFSAHCKELLSTHGPGKSTPRRNTQSHLGIELGLPVPSTSADADMEPSKIANSVMVHSYPSMRHVSTMAVAGKNVAGSVLSPNGQRIVFAVPEEMKLKVWDVWGREKESLRRHSSLLNMCAIR</sequence>
<dbReference type="InterPro" id="IPR036322">
    <property type="entry name" value="WD40_repeat_dom_sf"/>
</dbReference>
<comment type="caution">
    <text evidence="8">The sequence shown here is derived from an EMBL/GenBank/DDBJ whole genome shotgun (WGS) entry which is preliminary data.</text>
</comment>